<reference evidence="1" key="2">
    <citation type="journal article" name="Front. Microbiol.">
        <title>Degradative Capacity of Two Strains of Rhodonia placenta: From Phenotype to Genotype.</title>
        <authorList>
            <person name="Kolle M."/>
            <person name="Horta M.A.C."/>
            <person name="Nowrousian M."/>
            <person name="Ohm R.A."/>
            <person name="Benz J.P."/>
            <person name="Pilgard A."/>
        </authorList>
    </citation>
    <scope>NUCLEOTIDE SEQUENCE</scope>
    <source>
        <strain evidence="1">FPRL280</strain>
    </source>
</reference>
<dbReference type="AlphaFoldDB" id="A0A8H7TWU8"/>
<sequence length="51" mass="6249">MDVGQLLAASEAPLWREMEERGEKHPQRVVRRRGGRWHRLGVVWRCWYLYK</sequence>
<proteinExistence type="predicted"/>
<organism evidence="1 2">
    <name type="scientific">Rhodonia placenta</name>
    <dbReference type="NCBI Taxonomy" id="104341"/>
    <lineage>
        <taxon>Eukaryota</taxon>
        <taxon>Fungi</taxon>
        <taxon>Dikarya</taxon>
        <taxon>Basidiomycota</taxon>
        <taxon>Agaricomycotina</taxon>
        <taxon>Agaricomycetes</taxon>
        <taxon>Polyporales</taxon>
        <taxon>Adustoporiaceae</taxon>
        <taxon>Rhodonia</taxon>
    </lineage>
</organism>
<reference evidence="1" key="1">
    <citation type="submission" date="2020-11" db="EMBL/GenBank/DDBJ databases">
        <authorList>
            <person name="Koelle M."/>
            <person name="Horta M.A.C."/>
            <person name="Nowrousian M."/>
            <person name="Ohm R.A."/>
            <person name="Benz P."/>
            <person name="Pilgard A."/>
        </authorList>
    </citation>
    <scope>NUCLEOTIDE SEQUENCE</scope>
    <source>
        <strain evidence="1">FPRL280</strain>
    </source>
</reference>
<gene>
    <name evidence="1" type="ORF">IEO21_11135</name>
</gene>
<evidence type="ECO:0000313" key="1">
    <source>
        <dbReference type="EMBL" id="KAF9795006.1"/>
    </source>
</evidence>
<evidence type="ECO:0000313" key="2">
    <source>
        <dbReference type="Proteomes" id="UP000639403"/>
    </source>
</evidence>
<name>A0A8H7TWU8_9APHY</name>
<dbReference type="Proteomes" id="UP000639403">
    <property type="component" value="Unassembled WGS sequence"/>
</dbReference>
<protein>
    <submittedName>
        <fullName evidence="1">Uncharacterized protein</fullName>
    </submittedName>
</protein>
<accession>A0A8H7TWU8</accession>
<dbReference type="EMBL" id="JADOXO010001582">
    <property type="protein sequence ID" value="KAF9795006.1"/>
    <property type="molecule type" value="Genomic_DNA"/>
</dbReference>
<comment type="caution">
    <text evidence="1">The sequence shown here is derived from an EMBL/GenBank/DDBJ whole genome shotgun (WGS) entry which is preliminary data.</text>
</comment>